<feature type="region of interest" description="Disordered" evidence="1">
    <location>
        <begin position="1"/>
        <end position="23"/>
    </location>
</feature>
<dbReference type="InterPro" id="IPR055927">
    <property type="entry name" value="DUF7504"/>
</dbReference>
<name>A0A7D5KEU0_9EURY</name>
<dbReference type="OrthoDB" id="252760at2157"/>
<evidence type="ECO:0000313" key="2">
    <source>
        <dbReference type="EMBL" id="QLG27096.1"/>
    </source>
</evidence>
<dbReference type="GeneID" id="56028337"/>
<accession>A0A7D5KEU0</accession>
<dbReference type="RefSeq" id="WP_179168671.1">
    <property type="nucleotide sequence ID" value="NZ_CP058529.1"/>
</dbReference>
<reference evidence="2 3" key="1">
    <citation type="submission" date="2020-07" db="EMBL/GenBank/DDBJ databases">
        <title>Gai3-2, isolated from salt lake.</title>
        <authorList>
            <person name="Cui H."/>
            <person name="Shi X."/>
        </authorList>
    </citation>
    <scope>NUCLEOTIDE SEQUENCE [LARGE SCALE GENOMIC DNA]</scope>
    <source>
        <strain evidence="2 3">Gai3-2</strain>
    </source>
</reference>
<dbReference type="KEGG" id="halg:HUG10_05850"/>
<dbReference type="Pfam" id="PF24336">
    <property type="entry name" value="DUF7504"/>
    <property type="match status" value="1"/>
</dbReference>
<organism evidence="2 3">
    <name type="scientific">Halorarum halophilum</name>
    <dbReference type="NCBI Taxonomy" id="2743090"/>
    <lineage>
        <taxon>Archaea</taxon>
        <taxon>Methanobacteriati</taxon>
        <taxon>Methanobacteriota</taxon>
        <taxon>Stenosarchaea group</taxon>
        <taxon>Halobacteria</taxon>
        <taxon>Halobacteriales</taxon>
        <taxon>Haloferacaceae</taxon>
        <taxon>Halorarum</taxon>
    </lineage>
</organism>
<keyword evidence="3" id="KW-1185">Reference proteome</keyword>
<sequence length="248" mass="26460">MKRNRAGAKRVGAAGAGARGPGPSLQEALAVLGEGCSLLVTGDVPTDAHRVAAARYFGNPSNERRRVLGLTHDTPRPDAWLPGAVNGEDDHAEIVCMDDALRDPAAVDESPAGDGGFSPGVDDSFRRRFLEAIVDVGDEEGPDGMALRVGLFRVDGLRAALGAEDAGRLLRDAATTTRERGGMAHFHLPRRPAEEGDPRSDSTVDAVATQLGEQLDVVVELRLRDRAVVPEERWHIDGWGSTDWHPLG</sequence>
<dbReference type="Proteomes" id="UP000509750">
    <property type="component" value="Chromosome"/>
</dbReference>
<gene>
    <name evidence="2" type="ORF">HUG10_05850</name>
</gene>
<evidence type="ECO:0000256" key="1">
    <source>
        <dbReference type="SAM" id="MobiDB-lite"/>
    </source>
</evidence>
<protein>
    <submittedName>
        <fullName evidence="2">Uncharacterized protein</fullName>
    </submittedName>
</protein>
<proteinExistence type="predicted"/>
<dbReference type="EMBL" id="CP058529">
    <property type="protein sequence ID" value="QLG27096.1"/>
    <property type="molecule type" value="Genomic_DNA"/>
</dbReference>
<evidence type="ECO:0000313" key="3">
    <source>
        <dbReference type="Proteomes" id="UP000509750"/>
    </source>
</evidence>
<dbReference type="AlphaFoldDB" id="A0A7D5KEU0"/>